<proteinExistence type="inferred from homology"/>
<keyword evidence="6" id="KW-1185">Reference proteome</keyword>
<dbReference type="InterPro" id="IPR053339">
    <property type="entry name" value="FAS1_domain_protein"/>
</dbReference>
<organism evidence="5 6">
    <name type="scientific">Castilleja foliolosa</name>
    <dbReference type="NCBI Taxonomy" id="1961234"/>
    <lineage>
        <taxon>Eukaryota</taxon>
        <taxon>Viridiplantae</taxon>
        <taxon>Streptophyta</taxon>
        <taxon>Embryophyta</taxon>
        <taxon>Tracheophyta</taxon>
        <taxon>Spermatophyta</taxon>
        <taxon>Magnoliopsida</taxon>
        <taxon>eudicotyledons</taxon>
        <taxon>Gunneridae</taxon>
        <taxon>Pentapetalae</taxon>
        <taxon>asterids</taxon>
        <taxon>lamiids</taxon>
        <taxon>Lamiales</taxon>
        <taxon>Orobanchaceae</taxon>
        <taxon>Pedicularideae</taxon>
        <taxon>Castillejinae</taxon>
        <taxon>Castilleja</taxon>
    </lineage>
</organism>
<dbReference type="PANTHER" id="PTHR36069:SF1">
    <property type="entry name" value="EXPRESSED PROTEIN"/>
    <property type="match status" value="1"/>
</dbReference>
<name>A0ABD3E909_9LAMI</name>
<dbReference type="InterPro" id="IPR000782">
    <property type="entry name" value="FAS1_domain"/>
</dbReference>
<dbReference type="InterPro" id="IPR036378">
    <property type="entry name" value="FAS1_dom_sf"/>
</dbReference>
<feature type="domain" description="FAS1" evidence="4">
    <location>
        <begin position="61"/>
        <end position="157"/>
    </location>
</feature>
<accession>A0ABD3E909</accession>
<dbReference type="AlphaFoldDB" id="A0ABD3E909"/>
<feature type="compositionally biased region" description="Low complexity" evidence="2">
    <location>
        <begin position="166"/>
        <end position="194"/>
    </location>
</feature>
<evidence type="ECO:0000256" key="3">
    <source>
        <dbReference type="SAM" id="SignalP"/>
    </source>
</evidence>
<feature type="signal peptide" evidence="3">
    <location>
        <begin position="1"/>
        <end position="17"/>
    </location>
</feature>
<dbReference type="SMART" id="SM00554">
    <property type="entry name" value="FAS1"/>
    <property type="match status" value="1"/>
</dbReference>
<evidence type="ECO:0000259" key="4">
    <source>
        <dbReference type="SMART" id="SM00554"/>
    </source>
</evidence>
<feature type="region of interest" description="Disordered" evidence="2">
    <location>
        <begin position="164"/>
        <end position="202"/>
    </location>
</feature>
<comment type="similarity">
    <text evidence="1">Belongs to the fasciclin-like AGP family.</text>
</comment>
<comment type="caution">
    <text evidence="5">The sequence shown here is derived from an EMBL/GenBank/DDBJ whole genome shotgun (WGS) entry which is preliminary data.</text>
</comment>
<dbReference type="PANTHER" id="PTHR36069">
    <property type="entry name" value="EXPRESSED PROTEIN-RELATED"/>
    <property type="match status" value="1"/>
</dbReference>
<reference evidence="6" key="1">
    <citation type="journal article" date="2024" name="IScience">
        <title>Strigolactones Initiate the Formation of Haustorium-like Structures in Castilleja.</title>
        <authorList>
            <person name="Buerger M."/>
            <person name="Peterson D."/>
            <person name="Chory J."/>
        </authorList>
    </citation>
    <scope>NUCLEOTIDE SEQUENCE [LARGE SCALE GENOMIC DNA]</scope>
</reference>
<evidence type="ECO:0000256" key="2">
    <source>
        <dbReference type="SAM" id="MobiDB-lite"/>
    </source>
</evidence>
<sequence>MTLLLLVLMAFISSAIATNQTSDNQDNFIVATQEMQKANYFTFVMLINMAPHNIFQGGGITFLMPNDRTLSKTDMSESSVVDFLLRHSIPSPLLIDHLEHFPNGSMIPSSKPGFIFRVTNNGRRRIFLSNVRIISPNICTQGSNIRCHGIDGVAKPDIFPRPNIPTTTTSCSNSSTSPWAAAPSPPSSASTQPSVVEFSGPKSGSPQIIDHGGVFDLVMIFFMVGVVELLWF</sequence>
<protein>
    <recommendedName>
        <fullName evidence="4">FAS1 domain-containing protein</fullName>
    </recommendedName>
</protein>
<dbReference type="SUPFAM" id="SSF82153">
    <property type="entry name" value="FAS1 domain"/>
    <property type="match status" value="1"/>
</dbReference>
<evidence type="ECO:0000313" key="6">
    <source>
        <dbReference type="Proteomes" id="UP001632038"/>
    </source>
</evidence>
<dbReference type="Pfam" id="PF02469">
    <property type="entry name" value="Fasciclin"/>
    <property type="match status" value="1"/>
</dbReference>
<dbReference type="Gene3D" id="2.30.180.10">
    <property type="entry name" value="FAS1 domain"/>
    <property type="match status" value="1"/>
</dbReference>
<gene>
    <name evidence="5" type="ORF">CASFOL_007029</name>
</gene>
<dbReference type="Proteomes" id="UP001632038">
    <property type="component" value="Unassembled WGS sequence"/>
</dbReference>
<evidence type="ECO:0000313" key="5">
    <source>
        <dbReference type="EMBL" id="KAL3650626.1"/>
    </source>
</evidence>
<dbReference type="EMBL" id="JAVIJP010000007">
    <property type="protein sequence ID" value="KAL3650626.1"/>
    <property type="molecule type" value="Genomic_DNA"/>
</dbReference>
<feature type="chain" id="PRO_5044884855" description="FAS1 domain-containing protein" evidence="3">
    <location>
        <begin position="18"/>
        <end position="232"/>
    </location>
</feature>
<keyword evidence="3" id="KW-0732">Signal</keyword>
<evidence type="ECO:0000256" key="1">
    <source>
        <dbReference type="ARBA" id="ARBA00007843"/>
    </source>
</evidence>